<keyword evidence="2" id="KW-0560">Oxidoreductase</keyword>
<dbReference type="AlphaFoldDB" id="A0A934IFL1"/>
<protein>
    <submittedName>
        <fullName evidence="5">SDR family oxidoreductase</fullName>
    </submittedName>
</protein>
<evidence type="ECO:0000256" key="2">
    <source>
        <dbReference type="ARBA" id="ARBA00023002"/>
    </source>
</evidence>
<evidence type="ECO:0000313" key="6">
    <source>
        <dbReference type="Proteomes" id="UP000642488"/>
    </source>
</evidence>
<dbReference type="SMART" id="SM00822">
    <property type="entry name" value="PKS_KR"/>
    <property type="match status" value="1"/>
</dbReference>
<dbReference type="Gene3D" id="3.40.50.720">
    <property type="entry name" value="NAD(P)-binding Rossmann-like Domain"/>
    <property type="match status" value="1"/>
</dbReference>
<evidence type="ECO:0000256" key="3">
    <source>
        <dbReference type="ARBA" id="ARBA00023027"/>
    </source>
</evidence>
<dbReference type="NCBIfam" id="NF004847">
    <property type="entry name" value="PRK06198.1"/>
    <property type="match status" value="1"/>
</dbReference>
<evidence type="ECO:0000259" key="4">
    <source>
        <dbReference type="SMART" id="SM00822"/>
    </source>
</evidence>
<accession>A0A934IFL1</accession>
<organism evidence="5 6">
    <name type="scientific">Palleronia pontilimi</name>
    <dbReference type="NCBI Taxonomy" id="1964209"/>
    <lineage>
        <taxon>Bacteria</taxon>
        <taxon>Pseudomonadati</taxon>
        <taxon>Pseudomonadota</taxon>
        <taxon>Alphaproteobacteria</taxon>
        <taxon>Rhodobacterales</taxon>
        <taxon>Roseobacteraceae</taxon>
        <taxon>Palleronia</taxon>
    </lineage>
</organism>
<dbReference type="PANTHER" id="PTHR24321:SF8">
    <property type="entry name" value="ESTRADIOL 17-BETA-DEHYDROGENASE 8-RELATED"/>
    <property type="match status" value="1"/>
</dbReference>
<comment type="similarity">
    <text evidence="1">Belongs to the short-chain dehydrogenases/reductases (SDR) family.</text>
</comment>
<dbReference type="EMBL" id="JAEKPD010000002">
    <property type="protein sequence ID" value="MBJ3761968.1"/>
    <property type="molecule type" value="Genomic_DNA"/>
</dbReference>
<dbReference type="Proteomes" id="UP000642488">
    <property type="component" value="Unassembled WGS sequence"/>
</dbReference>
<dbReference type="InterPro" id="IPR020904">
    <property type="entry name" value="Sc_DH/Rdtase_CS"/>
</dbReference>
<dbReference type="GO" id="GO:0016491">
    <property type="term" value="F:oxidoreductase activity"/>
    <property type="evidence" value="ECO:0007669"/>
    <property type="project" value="UniProtKB-KW"/>
</dbReference>
<keyword evidence="3" id="KW-0520">NAD</keyword>
<dbReference type="InterPro" id="IPR036291">
    <property type="entry name" value="NAD(P)-bd_dom_sf"/>
</dbReference>
<evidence type="ECO:0000256" key="1">
    <source>
        <dbReference type="ARBA" id="ARBA00006484"/>
    </source>
</evidence>
<keyword evidence="6" id="KW-1185">Reference proteome</keyword>
<feature type="domain" description="Ketoreductase" evidence="4">
    <location>
        <begin position="7"/>
        <end position="178"/>
    </location>
</feature>
<name>A0A934IFL1_9RHOB</name>
<dbReference type="InterPro" id="IPR002347">
    <property type="entry name" value="SDR_fam"/>
</dbReference>
<dbReference type="CDD" id="cd05233">
    <property type="entry name" value="SDR_c"/>
    <property type="match status" value="1"/>
</dbReference>
<dbReference type="Pfam" id="PF13561">
    <property type="entry name" value="adh_short_C2"/>
    <property type="match status" value="1"/>
</dbReference>
<comment type="caution">
    <text evidence="5">The sequence shown here is derived from an EMBL/GenBank/DDBJ whole genome shotgun (WGS) entry which is preliminary data.</text>
</comment>
<reference evidence="5" key="1">
    <citation type="submission" date="2020-12" db="EMBL/GenBank/DDBJ databases">
        <title>Bacterial taxonomy.</title>
        <authorList>
            <person name="Pan X."/>
        </authorList>
    </citation>
    <scope>NUCLEOTIDE SEQUENCE</scope>
    <source>
        <strain evidence="5">KCTC 52957</strain>
    </source>
</reference>
<dbReference type="InterPro" id="IPR057326">
    <property type="entry name" value="KR_dom"/>
</dbReference>
<proteinExistence type="inferred from homology"/>
<evidence type="ECO:0000313" key="5">
    <source>
        <dbReference type="EMBL" id="MBJ3761968.1"/>
    </source>
</evidence>
<dbReference type="SUPFAM" id="SSF51735">
    <property type="entry name" value="NAD(P)-binding Rossmann-fold domains"/>
    <property type="match status" value="1"/>
</dbReference>
<dbReference type="PANTHER" id="PTHR24321">
    <property type="entry name" value="DEHYDROGENASES, SHORT CHAIN"/>
    <property type="match status" value="1"/>
</dbReference>
<gene>
    <name evidence="5" type="ORF">ILP92_04300</name>
</gene>
<dbReference type="PRINTS" id="PR00081">
    <property type="entry name" value="GDHRDH"/>
</dbReference>
<dbReference type="PROSITE" id="PS00061">
    <property type="entry name" value="ADH_SHORT"/>
    <property type="match status" value="1"/>
</dbReference>
<dbReference type="RefSeq" id="WP_198915131.1">
    <property type="nucleotide sequence ID" value="NZ_JAEKPD010000002.1"/>
</dbReference>
<sequence length="255" mass="27103">MGRHDETRALILGGTQGVGLAIAERLRDDGCTRLVLTGRDEAKGAQAAARVGARFVASDLIDTDDTVRVVEDAARDLGRLDALVVAGATTDRGTILDTTPELFDRIMTINLRSPYFALQRFAQLAKAAGHPAAVVNILSIVVHGGQSFLSPYAASKAALAHVTKNAGHTLAPDRIRVNGINVGWMDTPGEDAVQRKFHGAGDDWLERAEASRPMGQLVKPEHVAGLASYLLSHEAGVMTGACVDFDQVVPGMYPE</sequence>